<dbReference type="EMBL" id="CABVGY010000003">
    <property type="protein sequence ID" value="VVM51519.1"/>
    <property type="molecule type" value="Genomic_DNA"/>
</dbReference>
<protein>
    <submittedName>
        <fullName evidence="1">Uncharacterized protein</fullName>
    </submittedName>
</protein>
<evidence type="ECO:0000313" key="2">
    <source>
        <dbReference type="Proteomes" id="UP000326729"/>
    </source>
</evidence>
<dbReference type="Proteomes" id="UP000326729">
    <property type="component" value="Unassembled WGS sequence"/>
</dbReference>
<organism evidence="1 2">
    <name type="scientific">Pseudomonas fluorescens</name>
    <dbReference type="NCBI Taxonomy" id="294"/>
    <lineage>
        <taxon>Bacteria</taxon>
        <taxon>Pseudomonadati</taxon>
        <taxon>Pseudomonadota</taxon>
        <taxon>Gammaproteobacteria</taxon>
        <taxon>Pseudomonadales</taxon>
        <taxon>Pseudomonadaceae</taxon>
        <taxon>Pseudomonas</taxon>
    </lineage>
</organism>
<dbReference type="AlphaFoldDB" id="A0A5E6Q891"/>
<evidence type="ECO:0000313" key="1">
    <source>
        <dbReference type="EMBL" id="VVM51519.1"/>
    </source>
</evidence>
<reference evidence="1 2" key="1">
    <citation type="submission" date="2019-09" db="EMBL/GenBank/DDBJ databases">
        <authorList>
            <person name="Chandra G."/>
            <person name="Truman W A."/>
        </authorList>
    </citation>
    <scope>NUCLEOTIDE SEQUENCE [LARGE SCALE GENOMIC DNA]</scope>
    <source>
        <strain evidence="1">PS659</strain>
    </source>
</reference>
<gene>
    <name evidence="1" type="ORF">PS659_00842</name>
</gene>
<accession>A0A5E6Q891</accession>
<proteinExistence type="predicted"/>
<name>A0A5E6Q891_PSEFL</name>
<sequence length="36" mass="3660">MLAMVVDDDVGCLVTRGVLAFFVGTPPGALAPTGLR</sequence>